<dbReference type="GO" id="GO:0005794">
    <property type="term" value="C:Golgi apparatus"/>
    <property type="evidence" value="ECO:0000318"/>
    <property type="project" value="GO_Central"/>
</dbReference>
<organism evidence="4 5">
    <name type="scientific">Trichomonas vaginalis (strain ATCC PRA-98 / G3)</name>
    <dbReference type="NCBI Taxonomy" id="412133"/>
    <lineage>
        <taxon>Eukaryota</taxon>
        <taxon>Metamonada</taxon>
        <taxon>Parabasalia</taxon>
        <taxon>Trichomonadida</taxon>
        <taxon>Trichomonadidae</taxon>
        <taxon>Trichomonas</taxon>
    </lineage>
</organism>
<evidence type="ECO:0000313" key="4">
    <source>
        <dbReference type="EMBL" id="EAX94460.1"/>
    </source>
</evidence>
<proteinExistence type="inferred from homology"/>
<dbReference type="NCBIfam" id="TIGR00231">
    <property type="entry name" value="small_GTP"/>
    <property type="match status" value="1"/>
</dbReference>
<dbReference type="SUPFAM" id="SSF52540">
    <property type="entry name" value="P-loop containing nucleoside triphosphate hydrolases"/>
    <property type="match status" value="1"/>
</dbReference>
<reference evidence="4" key="2">
    <citation type="journal article" date="2007" name="Science">
        <title>Draft genome sequence of the sexually transmitted pathogen Trichomonas vaginalis.</title>
        <authorList>
            <person name="Carlton J.M."/>
            <person name="Hirt R.P."/>
            <person name="Silva J.C."/>
            <person name="Delcher A.L."/>
            <person name="Schatz M."/>
            <person name="Zhao Q."/>
            <person name="Wortman J.R."/>
            <person name="Bidwell S.L."/>
            <person name="Alsmark U.C.M."/>
            <person name="Besteiro S."/>
            <person name="Sicheritz-Ponten T."/>
            <person name="Noel C.J."/>
            <person name="Dacks J.B."/>
            <person name="Foster P.G."/>
            <person name="Simillion C."/>
            <person name="Van de Peer Y."/>
            <person name="Miranda-Saavedra D."/>
            <person name="Barton G.J."/>
            <person name="Westrop G.D."/>
            <person name="Mueller S."/>
            <person name="Dessi D."/>
            <person name="Fiori P.L."/>
            <person name="Ren Q."/>
            <person name="Paulsen I."/>
            <person name="Zhang H."/>
            <person name="Bastida-Corcuera F.D."/>
            <person name="Simoes-Barbosa A."/>
            <person name="Brown M.T."/>
            <person name="Hayes R.D."/>
            <person name="Mukherjee M."/>
            <person name="Okumura C.Y."/>
            <person name="Schneider R."/>
            <person name="Smith A.J."/>
            <person name="Vanacova S."/>
            <person name="Villalvazo M."/>
            <person name="Haas B.J."/>
            <person name="Pertea M."/>
            <person name="Feldblyum T.V."/>
            <person name="Utterback T.R."/>
            <person name="Shu C.L."/>
            <person name="Osoegawa K."/>
            <person name="de Jong P.J."/>
            <person name="Hrdy I."/>
            <person name="Horvathova L."/>
            <person name="Zubacova Z."/>
            <person name="Dolezal P."/>
            <person name="Malik S.B."/>
            <person name="Logsdon J.M. Jr."/>
            <person name="Henze K."/>
            <person name="Gupta A."/>
            <person name="Wang C.C."/>
            <person name="Dunne R.L."/>
            <person name="Upcroft J.A."/>
            <person name="Upcroft P."/>
            <person name="White O."/>
            <person name="Salzberg S.L."/>
            <person name="Tang P."/>
            <person name="Chiu C.-H."/>
            <person name="Lee Y.-S."/>
            <person name="Embley T.M."/>
            <person name="Coombs G.H."/>
            <person name="Mottram J.C."/>
            <person name="Tachezy J."/>
            <person name="Fraser-Liggett C.M."/>
            <person name="Johnson P.J."/>
        </authorList>
    </citation>
    <scope>NUCLEOTIDE SEQUENCE [LARGE SCALE GENOMIC DNA]</scope>
    <source>
        <strain evidence="4">G3</strain>
    </source>
</reference>
<keyword evidence="2" id="KW-0547">Nucleotide-binding</keyword>
<dbReference type="InterPro" id="IPR001806">
    <property type="entry name" value="Small_GTPase"/>
</dbReference>
<dbReference type="PRINTS" id="PR00449">
    <property type="entry name" value="RASTRNSFRMNG"/>
</dbReference>
<comment type="similarity">
    <text evidence="1">Belongs to the small GTPase superfamily. Rab family.</text>
</comment>
<dbReference type="GO" id="GO:0042147">
    <property type="term" value="P:retrograde transport, endosome to Golgi"/>
    <property type="evidence" value="ECO:0000318"/>
    <property type="project" value="GO_Central"/>
</dbReference>
<dbReference type="eggNOG" id="KOG0394">
    <property type="taxonomic scope" value="Eukaryota"/>
</dbReference>
<gene>
    <name evidence="4" type="ORF">TVAG_031480</name>
</gene>
<dbReference type="SMART" id="SM00174">
    <property type="entry name" value="RHO"/>
    <property type="match status" value="1"/>
</dbReference>
<dbReference type="RefSeq" id="XP_001307390.1">
    <property type="nucleotide sequence ID" value="XM_001307389.1"/>
</dbReference>
<evidence type="ECO:0008006" key="6">
    <source>
        <dbReference type="Google" id="ProtNLM"/>
    </source>
</evidence>
<dbReference type="FunFam" id="3.40.50.300:FF:004777">
    <property type="entry name" value="Ras family protein"/>
    <property type="match status" value="1"/>
</dbReference>
<dbReference type="InterPro" id="IPR027417">
    <property type="entry name" value="P-loop_NTPase"/>
</dbReference>
<dbReference type="EMBL" id="DS113856">
    <property type="protein sequence ID" value="EAX94460.1"/>
    <property type="molecule type" value="Genomic_DNA"/>
</dbReference>
<name>A2FKV0_TRIV3</name>
<dbReference type="InParanoid" id="A2FKV0"/>
<dbReference type="GO" id="GO:0005829">
    <property type="term" value="C:cytosol"/>
    <property type="evidence" value="ECO:0007669"/>
    <property type="project" value="GOC"/>
</dbReference>
<dbReference type="PANTHER" id="PTHR47981">
    <property type="entry name" value="RAB FAMILY"/>
    <property type="match status" value="1"/>
</dbReference>
<dbReference type="GO" id="GO:0003924">
    <property type="term" value="F:GTPase activity"/>
    <property type="evidence" value="ECO:0000318"/>
    <property type="project" value="GO_Central"/>
</dbReference>
<dbReference type="VEuPathDB" id="TrichDB:TVAG_031480"/>
<dbReference type="GO" id="GO:0012505">
    <property type="term" value="C:endomembrane system"/>
    <property type="evidence" value="ECO:0000318"/>
    <property type="project" value="GO_Central"/>
</dbReference>
<dbReference type="GO" id="GO:0006890">
    <property type="term" value="P:retrograde vesicle-mediated transport, Golgi to endoplasmic reticulum"/>
    <property type="evidence" value="ECO:0000318"/>
    <property type="project" value="GO_Central"/>
</dbReference>
<keyword evidence="3" id="KW-0342">GTP-binding</keyword>
<dbReference type="OMA" id="SKCFFRD"/>
<dbReference type="PANTHER" id="PTHR47981:SF20">
    <property type="entry name" value="RAS-RELATED PROTEIN RAB-7A"/>
    <property type="match status" value="1"/>
</dbReference>
<evidence type="ECO:0000313" key="5">
    <source>
        <dbReference type="Proteomes" id="UP000001542"/>
    </source>
</evidence>
<evidence type="ECO:0000256" key="2">
    <source>
        <dbReference type="ARBA" id="ARBA00022741"/>
    </source>
</evidence>
<sequence length="116" mass="12816">MSGVPKSQRPTLKIILVGSSGVGKTCLTSTYFRQSFDFQTPPTVAPAYSCADVKKSDGTPVSLQIWDTAGQERYHSVSKCFFRDSDVAFICFEAGESESTKEVPNWIKRVRDEVPS</sequence>
<dbReference type="CDD" id="cd00154">
    <property type="entry name" value="Rab"/>
    <property type="match status" value="1"/>
</dbReference>
<dbReference type="Gene3D" id="3.40.50.300">
    <property type="entry name" value="P-loop containing nucleotide triphosphate hydrolases"/>
    <property type="match status" value="1"/>
</dbReference>
<dbReference type="OrthoDB" id="9989112at2759"/>
<keyword evidence="5" id="KW-1185">Reference proteome</keyword>
<evidence type="ECO:0000256" key="1">
    <source>
        <dbReference type="ARBA" id="ARBA00006270"/>
    </source>
</evidence>
<accession>A2FKV0</accession>
<dbReference type="VEuPathDB" id="TrichDB:TVAGG3_0756170"/>
<dbReference type="SMR" id="A2FKV0"/>
<dbReference type="PROSITE" id="PS51419">
    <property type="entry name" value="RAB"/>
    <property type="match status" value="1"/>
</dbReference>
<dbReference type="GO" id="GO:0006886">
    <property type="term" value="P:intracellular protein transport"/>
    <property type="evidence" value="ECO:0000318"/>
    <property type="project" value="GO_Central"/>
</dbReference>
<dbReference type="Pfam" id="PF00071">
    <property type="entry name" value="Ras"/>
    <property type="match status" value="1"/>
</dbReference>
<dbReference type="SMART" id="SM00175">
    <property type="entry name" value="RAB"/>
    <property type="match status" value="1"/>
</dbReference>
<protein>
    <recommendedName>
        <fullName evidence="6">Small GTP-binding protein</fullName>
    </recommendedName>
</protein>
<dbReference type="GO" id="GO:0006891">
    <property type="term" value="P:intra-Golgi vesicle-mediated transport"/>
    <property type="evidence" value="ECO:0000318"/>
    <property type="project" value="GO_Central"/>
</dbReference>
<dbReference type="STRING" id="5722.A2FKV0"/>
<dbReference type="InterPro" id="IPR005225">
    <property type="entry name" value="Small_GTP-bd"/>
</dbReference>
<reference evidence="4" key="1">
    <citation type="submission" date="2006-10" db="EMBL/GenBank/DDBJ databases">
        <authorList>
            <person name="Amadeo P."/>
            <person name="Zhao Q."/>
            <person name="Wortman J."/>
            <person name="Fraser-Liggett C."/>
            <person name="Carlton J."/>
        </authorList>
    </citation>
    <scope>NUCLEOTIDE SEQUENCE</scope>
    <source>
        <strain evidence="4">G3</strain>
    </source>
</reference>
<dbReference type="KEGG" id="tva:4752193"/>
<dbReference type="AlphaFoldDB" id="A2FKV0"/>
<evidence type="ECO:0000256" key="3">
    <source>
        <dbReference type="ARBA" id="ARBA00023134"/>
    </source>
</evidence>
<dbReference type="GO" id="GO:0005525">
    <property type="term" value="F:GTP binding"/>
    <property type="evidence" value="ECO:0007669"/>
    <property type="project" value="UniProtKB-KW"/>
</dbReference>
<dbReference type="Proteomes" id="UP000001542">
    <property type="component" value="Unassembled WGS sequence"/>
</dbReference>